<evidence type="ECO:0000313" key="2">
    <source>
        <dbReference type="Proteomes" id="UP000540412"/>
    </source>
</evidence>
<comment type="caution">
    <text evidence="1">The sequence shown here is derived from an EMBL/GenBank/DDBJ whole genome shotgun (WGS) entry which is preliminary data.</text>
</comment>
<dbReference type="Proteomes" id="UP000540412">
    <property type="component" value="Unassembled WGS sequence"/>
</dbReference>
<dbReference type="RefSeq" id="WP_157185798.1">
    <property type="nucleotide sequence ID" value="NZ_JACHIT010000002.1"/>
</dbReference>
<keyword evidence="2" id="KW-1185">Reference proteome</keyword>
<dbReference type="AlphaFoldDB" id="A0A7W9UKP0"/>
<dbReference type="EMBL" id="JACHIT010000002">
    <property type="protein sequence ID" value="MBB5916681.1"/>
    <property type="molecule type" value="Genomic_DNA"/>
</dbReference>
<protein>
    <submittedName>
        <fullName evidence="1">Uncharacterized protein</fullName>
    </submittedName>
</protein>
<gene>
    <name evidence="1" type="ORF">BJY24_005593</name>
</gene>
<sequence>MSPRARRAALPPAGHARPEYVTGGGVVVHHYNRQGRARDYDFGVLRLVAFARFVSDQKHPPRDLTDLTAALVRQWRDHTLRTSGHSSAAVVISLLRDDPRLRSGSVADELCRRMKQPDSTVQSYTAAEFDRIIREARGTFRAALRRIDCHAAHLQRWRDGSLAEGSVEWTVGEALDA</sequence>
<name>A0A7W9UKP0_9NOCA</name>
<accession>A0A7W9UKP0</accession>
<organism evidence="1 2">
    <name type="scientific">Nocardia transvalensis</name>
    <dbReference type="NCBI Taxonomy" id="37333"/>
    <lineage>
        <taxon>Bacteria</taxon>
        <taxon>Bacillati</taxon>
        <taxon>Actinomycetota</taxon>
        <taxon>Actinomycetes</taxon>
        <taxon>Mycobacteriales</taxon>
        <taxon>Nocardiaceae</taxon>
        <taxon>Nocardia</taxon>
    </lineage>
</organism>
<proteinExistence type="predicted"/>
<evidence type="ECO:0000313" key="1">
    <source>
        <dbReference type="EMBL" id="MBB5916681.1"/>
    </source>
</evidence>
<reference evidence="1 2" key="1">
    <citation type="submission" date="2020-08" db="EMBL/GenBank/DDBJ databases">
        <title>Sequencing the genomes of 1000 actinobacteria strains.</title>
        <authorList>
            <person name="Klenk H.-P."/>
        </authorList>
    </citation>
    <scope>NUCLEOTIDE SEQUENCE [LARGE SCALE GENOMIC DNA]</scope>
    <source>
        <strain evidence="1 2">DSM 43582</strain>
    </source>
</reference>